<dbReference type="GO" id="GO:0008654">
    <property type="term" value="P:phospholipid biosynthetic process"/>
    <property type="evidence" value="ECO:0007669"/>
    <property type="project" value="UniProtKB-KW"/>
</dbReference>
<keyword evidence="18" id="KW-0479">Metal-binding</keyword>
<feature type="binding site" evidence="17">
    <location>
        <begin position="90"/>
        <end position="91"/>
    </location>
    <ligand>
        <name>ATP</name>
        <dbReference type="ChEBI" id="CHEBI:30616"/>
    </ligand>
</feature>
<feature type="transmembrane region" description="Helical" evidence="19">
    <location>
        <begin position="27"/>
        <end position="46"/>
    </location>
</feature>
<dbReference type="GO" id="GO:0005886">
    <property type="term" value="C:plasma membrane"/>
    <property type="evidence" value="ECO:0007669"/>
    <property type="project" value="UniProtKB-SubCell"/>
</dbReference>
<dbReference type="GO" id="GO:0046872">
    <property type="term" value="F:metal ion binding"/>
    <property type="evidence" value="ECO:0007669"/>
    <property type="project" value="UniProtKB-KW"/>
</dbReference>
<feature type="transmembrane region" description="Helical" evidence="19">
    <location>
        <begin position="92"/>
        <end position="113"/>
    </location>
</feature>
<keyword evidence="11" id="KW-0443">Lipid metabolism</keyword>
<evidence type="ECO:0000256" key="11">
    <source>
        <dbReference type="ARBA" id="ARBA00023098"/>
    </source>
</evidence>
<dbReference type="EMBL" id="MGGR01000001">
    <property type="protein sequence ID" value="OGM34923.1"/>
    <property type="molecule type" value="Genomic_DNA"/>
</dbReference>
<dbReference type="PANTHER" id="PTHR34299">
    <property type="entry name" value="DIACYLGLYCEROL KINASE"/>
    <property type="match status" value="1"/>
</dbReference>
<evidence type="ECO:0000256" key="18">
    <source>
        <dbReference type="PIRSR" id="PIRSR600829-4"/>
    </source>
</evidence>
<evidence type="ECO:0000256" key="17">
    <source>
        <dbReference type="PIRSR" id="PIRSR600829-3"/>
    </source>
</evidence>
<reference evidence="20 21" key="1">
    <citation type="journal article" date="2016" name="Nat. Commun.">
        <title>Thousands of microbial genomes shed light on interconnected biogeochemical processes in an aquifer system.</title>
        <authorList>
            <person name="Anantharaman K."/>
            <person name="Brown C.T."/>
            <person name="Hug L.A."/>
            <person name="Sharon I."/>
            <person name="Castelle C.J."/>
            <person name="Probst A.J."/>
            <person name="Thomas B.C."/>
            <person name="Singh A."/>
            <person name="Wilkins M.J."/>
            <person name="Karaoz U."/>
            <person name="Brodie E.L."/>
            <person name="Williams K.H."/>
            <person name="Hubbard S.S."/>
            <person name="Banfield J.F."/>
        </authorList>
    </citation>
    <scope>NUCLEOTIDE SEQUENCE [LARGE SCALE GENOMIC DNA]</scope>
</reference>
<evidence type="ECO:0000256" key="6">
    <source>
        <dbReference type="ARBA" id="ARBA00022692"/>
    </source>
</evidence>
<keyword evidence="4" id="KW-0444">Lipid biosynthesis</keyword>
<evidence type="ECO:0000256" key="14">
    <source>
        <dbReference type="ARBA" id="ARBA00023264"/>
    </source>
</evidence>
<sequence>MKHHSTLKSFNYAFQGLKTALKNEPHLRIHFTMAILALIMGAILKLTTIEWLILSFTIFWVISLELLNTVIESFVSLVSPEIQPHAKIAKDVSAAVVLTAAILSVIVGLILFMPKILLLVS</sequence>
<dbReference type="GO" id="GO:0005524">
    <property type="term" value="F:ATP binding"/>
    <property type="evidence" value="ECO:0007669"/>
    <property type="project" value="UniProtKB-KW"/>
</dbReference>
<evidence type="ECO:0000256" key="16">
    <source>
        <dbReference type="PIRSR" id="PIRSR600829-2"/>
    </source>
</evidence>
<keyword evidence="12 19" id="KW-0472">Membrane</keyword>
<dbReference type="InterPro" id="IPR033717">
    <property type="entry name" value="UDPK"/>
</dbReference>
<keyword evidence="14" id="KW-1208">Phospholipid metabolism</keyword>
<evidence type="ECO:0000256" key="9">
    <source>
        <dbReference type="ARBA" id="ARBA00022840"/>
    </source>
</evidence>
<keyword evidence="7 17" id="KW-0547">Nucleotide-binding</keyword>
<evidence type="ECO:0000313" key="21">
    <source>
        <dbReference type="Proteomes" id="UP000177169"/>
    </source>
</evidence>
<evidence type="ECO:0000256" key="19">
    <source>
        <dbReference type="SAM" id="Phobius"/>
    </source>
</evidence>
<keyword evidence="13" id="KW-0594">Phospholipid biosynthesis</keyword>
<dbReference type="PANTHER" id="PTHR34299:SF1">
    <property type="entry name" value="DIACYLGLYCEROL KINASE"/>
    <property type="match status" value="1"/>
</dbReference>
<evidence type="ECO:0000256" key="13">
    <source>
        <dbReference type="ARBA" id="ARBA00023209"/>
    </source>
</evidence>
<evidence type="ECO:0000256" key="1">
    <source>
        <dbReference type="ARBA" id="ARBA00004651"/>
    </source>
</evidence>
<feature type="binding site" evidence="17">
    <location>
        <position position="24"/>
    </location>
    <ligand>
        <name>ATP</name>
        <dbReference type="ChEBI" id="CHEBI:30616"/>
    </ligand>
</feature>
<keyword evidence="8" id="KW-0418">Kinase</keyword>
<comment type="subcellular location">
    <subcellularLocation>
        <location evidence="1">Cell membrane</location>
        <topology evidence="1">Multi-pass membrane protein</topology>
    </subcellularLocation>
</comment>
<evidence type="ECO:0000256" key="8">
    <source>
        <dbReference type="ARBA" id="ARBA00022777"/>
    </source>
</evidence>
<organism evidence="20 21">
    <name type="scientific">Candidatus Woesebacteria bacterium RIFCSPHIGHO2_02_FULL_39_13</name>
    <dbReference type="NCBI Taxonomy" id="1802505"/>
    <lineage>
        <taxon>Bacteria</taxon>
        <taxon>Candidatus Woeseibacteriota</taxon>
    </lineage>
</organism>
<feature type="binding site" evidence="18">
    <location>
        <position position="72"/>
    </location>
    <ligand>
        <name>a divalent metal cation</name>
        <dbReference type="ChEBI" id="CHEBI:60240"/>
    </ligand>
</feature>
<evidence type="ECO:0000313" key="20">
    <source>
        <dbReference type="EMBL" id="OGM34923.1"/>
    </source>
</evidence>
<feature type="binding site" evidence="16">
    <location>
        <position position="65"/>
    </location>
    <ligand>
        <name>substrate</name>
    </ligand>
</feature>
<protein>
    <recommendedName>
        <fullName evidence="22">Diacylglycerol kinase</fullName>
    </recommendedName>
</protein>
<keyword evidence="6 19" id="KW-0812">Transmembrane</keyword>
<dbReference type="Gene3D" id="1.10.287.3610">
    <property type="match status" value="1"/>
</dbReference>
<evidence type="ECO:0000256" key="2">
    <source>
        <dbReference type="ARBA" id="ARBA00005967"/>
    </source>
</evidence>
<comment type="caution">
    <text evidence="20">The sequence shown here is derived from an EMBL/GenBank/DDBJ whole genome shotgun (WGS) entry which is preliminary data.</text>
</comment>
<feature type="transmembrane region" description="Helical" evidence="19">
    <location>
        <begin position="52"/>
        <end position="71"/>
    </location>
</feature>
<dbReference type="InterPro" id="IPR036945">
    <property type="entry name" value="DAGK_sf"/>
</dbReference>
<feature type="active site" description="Proton acceptor" evidence="15">
    <location>
        <position position="65"/>
    </location>
</feature>
<proteinExistence type="inferred from homology"/>
<keyword evidence="5" id="KW-0808">Transferase</keyword>
<feature type="binding site" evidence="17">
    <location>
        <position position="72"/>
    </location>
    <ligand>
        <name>ATP</name>
        <dbReference type="ChEBI" id="CHEBI:30616"/>
    </ligand>
</feature>
<keyword evidence="3" id="KW-1003">Cell membrane</keyword>
<comment type="cofactor">
    <cofactor evidence="18">
        <name>Mg(2+)</name>
        <dbReference type="ChEBI" id="CHEBI:18420"/>
    </cofactor>
    <text evidence="18">Mn(2+), Zn(2+), Cd(2+) and Co(2+) support activity to lesser extents.</text>
</comment>
<dbReference type="Proteomes" id="UP000177169">
    <property type="component" value="Unassembled WGS sequence"/>
</dbReference>
<dbReference type="STRING" id="1802505.A3D01_06175"/>
<evidence type="ECO:0000256" key="12">
    <source>
        <dbReference type="ARBA" id="ARBA00023136"/>
    </source>
</evidence>
<feature type="binding site" evidence="17">
    <location>
        <position position="12"/>
    </location>
    <ligand>
        <name>ATP</name>
        <dbReference type="ChEBI" id="CHEBI:30616"/>
    </ligand>
</feature>
<evidence type="ECO:0000256" key="7">
    <source>
        <dbReference type="ARBA" id="ARBA00022741"/>
    </source>
</evidence>
<accession>A0A1F7Z5M5</accession>
<evidence type="ECO:0008006" key="22">
    <source>
        <dbReference type="Google" id="ProtNLM"/>
    </source>
</evidence>
<evidence type="ECO:0000256" key="15">
    <source>
        <dbReference type="PIRSR" id="PIRSR600829-1"/>
    </source>
</evidence>
<dbReference type="GO" id="GO:0016301">
    <property type="term" value="F:kinase activity"/>
    <property type="evidence" value="ECO:0007669"/>
    <property type="project" value="UniProtKB-KW"/>
</dbReference>
<evidence type="ECO:0000256" key="4">
    <source>
        <dbReference type="ARBA" id="ARBA00022516"/>
    </source>
</evidence>
<evidence type="ECO:0000256" key="10">
    <source>
        <dbReference type="ARBA" id="ARBA00022989"/>
    </source>
</evidence>
<keyword evidence="10 19" id="KW-1133">Transmembrane helix</keyword>
<keyword evidence="18" id="KW-0460">Magnesium</keyword>
<gene>
    <name evidence="20" type="ORF">A3D01_06175</name>
</gene>
<name>A0A1F7Z5M5_9BACT</name>
<dbReference type="CDD" id="cd14265">
    <property type="entry name" value="UDPK_IM_like"/>
    <property type="match status" value="1"/>
</dbReference>
<evidence type="ECO:0000256" key="5">
    <source>
        <dbReference type="ARBA" id="ARBA00022679"/>
    </source>
</evidence>
<evidence type="ECO:0000256" key="3">
    <source>
        <dbReference type="ARBA" id="ARBA00022475"/>
    </source>
</evidence>
<comment type="similarity">
    <text evidence="2">Belongs to the bacterial diacylglycerol kinase family.</text>
</comment>
<dbReference type="Pfam" id="PF01219">
    <property type="entry name" value="DAGK_prokar"/>
    <property type="match status" value="1"/>
</dbReference>
<keyword evidence="9 17" id="KW-0067">ATP-binding</keyword>
<feature type="binding site" evidence="18">
    <location>
        <position position="24"/>
    </location>
    <ligand>
        <name>a divalent metal cation</name>
        <dbReference type="ChEBI" id="CHEBI:60240"/>
    </ligand>
</feature>
<dbReference type="InterPro" id="IPR000829">
    <property type="entry name" value="DAGK"/>
</dbReference>
<dbReference type="AlphaFoldDB" id="A0A1F7Z5M5"/>